<dbReference type="AlphaFoldDB" id="A0A507FPG1"/>
<accession>A0A507FPG1</accession>
<reference evidence="2 3" key="1">
    <citation type="journal article" date="2019" name="Sci. Rep.">
        <title>Comparative genomics of chytrid fungi reveal insights into the obligate biotrophic and pathogenic lifestyle of Synchytrium endobioticum.</title>
        <authorList>
            <person name="van de Vossenberg B.T.L.H."/>
            <person name="Warris S."/>
            <person name="Nguyen H.D.T."/>
            <person name="van Gent-Pelzer M.P.E."/>
            <person name="Joly D.L."/>
            <person name="van de Geest H.C."/>
            <person name="Bonants P.J.M."/>
            <person name="Smith D.S."/>
            <person name="Levesque C.A."/>
            <person name="van der Lee T.A.J."/>
        </authorList>
    </citation>
    <scope>NUCLEOTIDE SEQUENCE [LARGE SCALE GENOMIC DNA]</scope>
    <source>
        <strain evidence="2 3">CBS 675.73</strain>
    </source>
</reference>
<feature type="compositionally biased region" description="Low complexity" evidence="1">
    <location>
        <begin position="74"/>
        <end position="95"/>
    </location>
</feature>
<dbReference type="EMBL" id="QEAP01000005">
    <property type="protein sequence ID" value="TPX78321.1"/>
    <property type="molecule type" value="Genomic_DNA"/>
</dbReference>
<keyword evidence="3" id="KW-1185">Reference proteome</keyword>
<dbReference type="OrthoDB" id="10002384at2759"/>
<evidence type="ECO:0000313" key="3">
    <source>
        <dbReference type="Proteomes" id="UP000320333"/>
    </source>
</evidence>
<proteinExistence type="predicted"/>
<evidence type="ECO:0000256" key="1">
    <source>
        <dbReference type="SAM" id="MobiDB-lite"/>
    </source>
</evidence>
<feature type="compositionally biased region" description="Polar residues" evidence="1">
    <location>
        <begin position="96"/>
        <end position="112"/>
    </location>
</feature>
<dbReference type="Proteomes" id="UP000320333">
    <property type="component" value="Unassembled WGS sequence"/>
</dbReference>
<gene>
    <name evidence="2" type="ORF">CcCBS67573_g00403</name>
</gene>
<feature type="region of interest" description="Disordered" evidence="1">
    <location>
        <begin position="30"/>
        <end position="124"/>
    </location>
</feature>
<name>A0A507FPG1_9FUNG</name>
<evidence type="ECO:0000313" key="2">
    <source>
        <dbReference type="EMBL" id="TPX78321.1"/>
    </source>
</evidence>
<comment type="caution">
    <text evidence="2">The sequence shown here is derived from an EMBL/GenBank/DDBJ whole genome shotgun (WGS) entry which is preliminary data.</text>
</comment>
<sequence length="239" mass="27051">MRNKDLEDISQLRRLSRAALGGVKAAMAEQIIPHAYTRNGTPVESDPELRPDLPHRKNPQSRPTSRMQQRDTNRSSTSIPSSPSKRPSSPTKKPPFNTSPRITKNDNQQATRPKSVRPPILRSPSPIFQFHSERLNYNVDTALTHDDTYYADMQEFRTLHADLFINGDEARRPPSKQGEFQTFETSRKDSSYIQSTFLDTNAYSSGFFTVNDRLYPEKASHSPFFGVEGLGADDDPPVK</sequence>
<organism evidence="2 3">
    <name type="scientific">Chytriomyces confervae</name>
    <dbReference type="NCBI Taxonomy" id="246404"/>
    <lineage>
        <taxon>Eukaryota</taxon>
        <taxon>Fungi</taxon>
        <taxon>Fungi incertae sedis</taxon>
        <taxon>Chytridiomycota</taxon>
        <taxon>Chytridiomycota incertae sedis</taxon>
        <taxon>Chytridiomycetes</taxon>
        <taxon>Chytridiales</taxon>
        <taxon>Chytriomycetaceae</taxon>
        <taxon>Chytriomyces</taxon>
    </lineage>
</organism>
<protein>
    <submittedName>
        <fullName evidence="2">Uncharacterized protein</fullName>
    </submittedName>
</protein>